<dbReference type="OrthoDB" id="663550at2759"/>
<organism evidence="5 6">
    <name type="scientific">Thalictrum thalictroides</name>
    <name type="common">Rue-anemone</name>
    <name type="synonym">Anemone thalictroides</name>
    <dbReference type="NCBI Taxonomy" id="46969"/>
    <lineage>
        <taxon>Eukaryota</taxon>
        <taxon>Viridiplantae</taxon>
        <taxon>Streptophyta</taxon>
        <taxon>Embryophyta</taxon>
        <taxon>Tracheophyta</taxon>
        <taxon>Spermatophyta</taxon>
        <taxon>Magnoliopsida</taxon>
        <taxon>Ranunculales</taxon>
        <taxon>Ranunculaceae</taxon>
        <taxon>Thalictroideae</taxon>
        <taxon>Thalictrum</taxon>
    </lineage>
</organism>
<accession>A0A7J6VU45</accession>
<dbReference type="Pfam" id="PF03735">
    <property type="entry name" value="ENT"/>
    <property type="match status" value="1"/>
</dbReference>
<name>A0A7J6VU45_THATH</name>
<dbReference type="Proteomes" id="UP000554482">
    <property type="component" value="Unassembled WGS sequence"/>
</dbReference>
<dbReference type="SMART" id="SM01191">
    <property type="entry name" value="ENT"/>
    <property type="match status" value="1"/>
</dbReference>
<keyword evidence="2" id="KW-0539">Nucleus</keyword>
<evidence type="ECO:0000256" key="3">
    <source>
        <dbReference type="SAM" id="MobiDB-lite"/>
    </source>
</evidence>
<dbReference type="SUPFAM" id="SSF158639">
    <property type="entry name" value="ENT-like"/>
    <property type="match status" value="1"/>
</dbReference>
<dbReference type="PANTHER" id="PTHR31917:SF59">
    <property type="entry name" value="ENT DOMAIN-CONTAINING PROTEIN"/>
    <property type="match status" value="1"/>
</dbReference>
<dbReference type="PROSITE" id="PS51138">
    <property type="entry name" value="ENT"/>
    <property type="match status" value="1"/>
</dbReference>
<dbReference type="Pfam" id="PF05641">
    <property type="entry name" value="Agenet"/>
    <property type="match status" value="1"/>
</dbReference>
<evidence type="ECO:0000313" key="5">
    <source>
        <dbReference type="EMBL" id="KAF5188108.1"/>
    </source>
</evidence>
<keyword evidence="6" id="KW-1185">Reference proteome</keyword>
<protein>
    <submittedName>
        <fullName evidence="5">Plant tudor-like rna-binding protein</fullName>
    </submittedName>
</protein>
<gene>
    <name evidence="5" type="ORF">FRX31_022304</name>
</gene>
<proteinExistence type="predicted"/>
<dbReference type="SMART" id="SM00743">
    <property type="entry name" value="Agenet"/>
    <property type="match status" value="2"/>
</dbReference>
<dbReference type="InterPro" id="IPR008395">
    <property type="entry name" value="Agenet-like_dom"/>
</dbReference>
<dbReference type="AlphaFoldDB" id="A0A7J6VU45"/>
<comment type="subcellular location">
    <subcellularLocation>
        <location evidence="1">Nucleus</location>
    </subcellularLocation>
</comment>
<evidence type="ECO:0000256" key="1">
    <source>
        <dbReference type="ARBA" id="ARBA00004123"/>
    </source>
</evidence>
<comment type="caution">
    <text evidence="5">The sequence shown here is derived from an EMBL/GenBank/DDBJ whole genome shotgun (WGS) entry which is preliminary data.</text>
</comment>
<dbReference type="PANTHER" id="PTHR31917">
    <property type="entry name" value="AGENET DOMAIN-CONTAINING PROTEIN-RELATED"/>
    <property type="match status" value="1"/>
</dbReference>
<sequence length="392" mass="44605">MKLKRGSTLEVLKRNDKCEFWFPGTFISEDKYKCTVRYDLYLNCEGDHVVEEVYKEDIRPKPPLVKKGEKWVVGDTVEVFEVHCWRTGKVVKLLNNDRCVIRLSGSIQLKEYKKCDLRVKQAWQNNKWVVIQKVGELTINSVKLNKSNNSQDWSHTAQKHGNHKEVDTRANGRQGNVKTLLPVRNLKRKYESNSKLPSENMDVKKGLKEKKTLTKAGGCDLLRAGTSPLLRQVDVTSSLQKNLGKKHMIRSTMDVEPKKTNNMHPYHIPVCATEESNECSVASCSSNGPLDYPSQHFRKSSYVCGSSCSDAESSSTSESGRKSLTSYDEVEIEANIHKLELHAYRLTMQALYASGPLSWEQESLLTNLRLSLHISNEEHLAHLRQLLSSQVL</sequence>
<evidence type="ECO:0000256" key="2">
    <source>
        <dbReference type="ARBA" id="ARBA00023242"/>
    </source>
</evidence>
<reference evidence="5 6" key="1">
    <citation type="submission" date="2020-06" db="EMBL/GenBank/DDBJ databases">
        <title>Transcriptomic and genomic resources for Thalictrum thalictroides and T. hernandezii: Facilitating candidate gene discovery in an emerging model plant lineage.</title>
        <authorList>
            <person name="Arias T."/>
            <person name="Riano-Pachon D.M."/>
            <person name="Di Stilio V.S."/>
        </authorList>
    </citation>
    <scope>NUCLEOTIDE SEQUENCE [LARGE SCALE GENOMIC DNA]</scope>
    <source>
        <strain evidence="6">cv. WT478/WT964</strain>
        <tissue evidence="5">Leaves</tissue>
    </source>
</reference>
<dbReference type="InterPro" id="IPR014002">
    <property type="entry name" value="Agenet_dom_plant"/>
</dbReference>
<dbReference type="InterPro" id="IPR036142">
    <property type="entry name" value="ENT_dom-like_sf"/>
</dbReference>
<evidence type="ECO:0000313" key="6">
    <source>
        <dbReference type="Proteomes" id="UP000554482"/>
    </source>
</evidence>
<dbReference type="InterPro" id="IPR005491">
    <property type="entry name" value="ENT_dom"/>
</dbReference>
<feature type="domain" description="ENT" evidence="4">
    <location>
        <begin position="332"/>
        <end position="392"/>
    </location>
</feature>
<dbReference type="EMBL" id="JABWDY010027177">
    <property type="protein sequence ID" value="KAF5188108.1"/>
    <property type="molecule type" value="Genomic_DNA"/>
</dbReference>
<evidence type="ECO:0000259" key="4">
    <source>
        <dbReference type="PROSITE" id="PS51138"/>
    </source>
</evidence>
<dbReference type="GO" id="GO:0005634">
    <property type="term" value="C:nucleus"/>
    <property type="evidence" value="ECO:0007669"/>
    <property type="project" value="UniProtKB-SubCell"/>
</dbReference>
<dbReference type="Gene3D" id="1.10.1240.40">
    <property type="entry name" value="ENT domain"/>
    <property type="match status" value="1"/>
</dbReference>
<feature type="region of interest" description="Disordered" evidence="3">
    <location>
        <begin position="148"/>
        <end position="175"/>
    </location>
</feature>